<dbReference type="Proteomes" id="UP001627154">
    <property type="component" value="Unassembled WGS sequence"/>
</dbReference>
<accession>A0ABD2WEY1</accession>
<dbReference type="EMBL" id="JBJJXI010000109">
    <property type="protein sequence ID" value="KAL3391461.1"/>
    <property type="molecule type" value="Genomic_DNA"/>
</dbReference>
<evidence type="ECO:0000313" key="1">
    <source>
        <dbReference type="EMBL" id="KAL3391461.1"/>
    </source>
</evidence>
<comment type="caution">
    <text evidence="1">The sequence shown here is derived from an EMBL/GenBank/DDBJ whole genome shotgun (WGS) entry which is preliminary data.</text>
</comment>
<reference evidence="1 2" key="1">
    <citation type="journal article" date="2024" name="bioRxiv">
        <title>A reference genome for Trichogramma kaykai: A tiny desert-dwelling parasitoid wasp with competing sex-ratio distorters.</title>
        <authorList>
            <person name="Culotta J."/>
            <person name="Lindsey A.R."/>
        </authorList>
    </citation>
    <scope>NUCLEOTIDE SEQUENCE [LARGE SCALE GENOMIC DNA]</scope>
    <source>
        <strain evidence="1 2">KSX58</strain>
    </source>
</reference>
<dbReference type="AlphaFoldDB" id="A0ABD2WEY1"/>
<sequence length="67" mass="7920">MPGTIQNHEIHNTIMFVDDEVVPRRRSPRLREKLQRRWEAIVKPCSVVLQRLSEQPRVSDEKSNKNA</sequence>
<name>A0ABD2WEY1_9HYME</name>
<evidence type="ECO:0000313" key="2">
    <source>
        <dbReference type="Proteomes" id="UP001627154"/>
    </source>
</evidence>
<keyword evidence="2" id="KW-1185">Reference proteome</keyword>
<gene>
    <name evidence="1" type="ORF">TKK_013791</name>
</gene>
<organism evidence="1 2">
    <name type="scientific">Trichogramma kaykai</name>
    <dbReference type="NCBI Taxonomy" id="54128"/>
    <lineage>
        <taxon>Eukaryota</taxon>
        <taxon>Metazoa</taxon>
        <taxon>Ecdysozoa</taxon>
        <taxon>Arthropoda</taxon>
        <taxon>Hexapoda</taxon>
        <taxon>Insecta</taxon>
        <taxon>Pterygota</taxon>
        <taxon>Neoptera</taxon>
        <taxon>Endopterygota</taxon>
        <taxon>Hymenoptera</taxon>
        <taxon>Apocrita</taxon>
        <taxon>Proctotrupomorpha</taxon>
        <taxon>Chalcidoidea</taxon>
        <taxon>Trichogrammatidae</taxon>
        <taxon>Trichogramma</taxon>
    </lineage>
</organism>
<protein>
    <submittedName>
        <fullName evidence="1">Uncharacterized protein</fullName>
    </submittedName>
</protein>
<proteinExistence type="predicted"/>